<feature type="domain" description="Transposase IS110-like N-terminal" evidence="1">
    <location>
        <begin position="12"/>
        <end position="166"/>
    </location>
</feature>
<evidence type="ECO:0000313" key="3">
    <source>
        <dbReference type="EMBL" id="MBP2385405.1"/>
    </source>
</evidence>
<evidence type="ECO:0000313" key="4">
    <source>
        <dbReference type="Proteomes" id="UP001296993"/>
    </source>
</evidence>
<accession>A0ABS4XAA9</accession>
<dbReference type="Pfam" id="PF02371">
    <property type="entry name" value="Transposase_20"/>
    <property type="match status" value="1"/>
</dbReference>
<dbReference type="Proteomes" id="UP001296993">
    <property type="component" value="Unassembled WGS sequence"/>
</dbReference>
<name>A0ABS4XAA9_9MICC</name>
<dbReference type="NCBIfam" id="NF033542">
    <property type="entry name" value="transpos_IS110"/>
    <property type="match status" value="1"/>
</dbReference>
<comment type="caution">
    <text evidence="3">The sequence shown here is derived from an EMBL/GenBank/DDBJ whole genome shotgun (WGS) entry which is preliminary data.</text>
</comment>
<sequence length="401" mass="43231">MIKDHETIDVFIGVDVGKSNHHAVALNRAGKKLLDKALPQDEAKLNALIKSLSKHGRLLFVVDQPATIGALPVAVAQAQGIPVAYLPGLAMRRIAELHPGEAKTDARDAFIIANAARTMPHALRTVEVPEAQVAELAMLCGFDDDLAKAATATSNRIRGLLTQVHPALERVIGKHLDHVAMAELMAKYPTPAALRRAGEARIGALLRKHAPRAWKGWARDISAALAAQSVVVSGTDAAGIVLPELARMLAQTRAARAAVLGRVEEIVRAHPLHLILDSMPGFGIRTQARILTEVVGKEFATPGHLASYAGLAPVTWRSGTSIRGDHSSRKGNKTLKRAFFLSAFASLKCKDHTSRTYYEKKRAEGKKHNQAVIALARRRCNVLFAMLRDGTVYEAPEAAVA</sequence>
<dbReference type="InterPro" id="IPR047650">
    <property type="entry name" value="Transpos_IS110"/>
</dbReference>
<gene>
    <name evidence="3" type="ORF">JOF47_000916</name>
</gene>
<evidence type="ECO:0000259" key="1">
    <source>
        <dbReference type="Pfam" id="PF01548"/>
    </source>
</evidence>
<feature type="domain" description="Transposase IS116/IS110/IS902 C-terminal" evidence="2">
    <location>
        <begin position="275"/>
        <end position="359"/>
    </location>
</feature>
<protein>
    <submittedName>
        <fullName evidence="3">Transposase</fullName>
    </submittedName>
</protein>
<dbReference type="RefSeq" id="WP_342592710.1">
    <property type="nucleotide sequence ID" value="NZ_JAGIOF010000001.1"/>
</dbReference>
<dbReference type="InterPro" id="IPR002525">
    <property type="entry name" value="Transp_IS110-like_N"/>
</dbReference>
<dbReference type="Pfam" id="PF01548">
    <property type="entry name" value="DEDD_Tnp_IS110"/>
    <property type="match status" value="1"/>
</dbReference>
<proteinExistence type="predicted"/>
<keyword evidence="4" id="KW-1185">Reference proteome</keyword>
<dbReference type="PANTHER" id="PTHR33055:SF3">
    <property type="entry name" value="PUTATIVE TRANSPOSASE FOR IS117-RELATED"/>
    <property type="match status" value="1"/>
</dbReference>
<organism evidence="3 4">
    <name type="scientific">Paeniglutamicibacter kerguelensis</name>
    <dbReference type="NCBI Taxonomy" id="254788"/>
    <lineage>
        <taxon>Bacteria</taxon>
        <taxon>Bacillati</taxon>
        <taxon>Actinomycetota</taxon>
        <taxon>Actinomycetes</taxon>
        <taxon>Micrococcales</taxon>
        <taxon>Micrococcaceae</taxon>
        <taxon>Paeniglutamicibacter</taxon>
    </lineage>
</organism>
<evidence type="ECO:0000259" key="2">
    <source>
        <dbReference type="Pfam" id="PF02371"/>
    </source>
</evidence>
<dbReference type="EMBL" id="JAGIOF010000001">
    <property type="protein sequence ID" value="MBP2385405.1"/>
    <property type="molecule type" value="Genomic_DNA"/>
</dbReference>
<dbReference type="InterPro" id="IPR003346">
    <property type="entry name" value="Transposase_20"/>
</dbReference>
<dbReference type="PANTHER" id="PTHR33055">
    <property type="entry name" value="TRANSPOSASE FOR INSERTION SEQUENCE ELEMENT IS1111A"/>
    <property type="match status" value="1"/>
</dbReference>
<reference evidence="3 4" key="1">
    <citation type="submission" date="2021-03" db="EMBL/GenBank/DDBJ databases">
        <title>Sequencing the genomes of 1000 actinobacteria strains.</title>
        <authorList>
            <person name="Klenk H.-P."/>
        </authorList>
    </citation>
    <scope>NUCLEOTIDE SEQUENCE [LARGE SCALE GENOMIC DNA]</scope>
    <source>
        <strain evidence="3 4">DSM 15797</strain>
    </source>
</reference>